<proteinExistence type="predicted"/>
<gene>
    <name evidence="3" type="ORF">MELLADRAFT_104905</name>
</gene>
<reference evidence="4" key="1">
    <citation type="journal article" date="2011" name="Proc. Natl. Acad. Sci. U.S.A.">
        <title>Obligate biotrophy features unraveled by the genomic analysis of rust fungi.</title>
        <authorList>
            <person name="Duplessis S."/>
            <person name="Cuomo C.A."/>
            <person name="Lin Y.-C."/>
            <person name="Aerts A."/>
            <person name="Tisserant E."/>
            <person name="Veneault-Fourrey C."/>
            <person name="Joly D.L."/>
            <person name="Hacquard S."/>
            <person name="Amselem J."/>
            <person name="Cantarel B.L."/>
            <person name="Chiu R."/>
            <person name="Coutinho P.M."/>
            <person name="Feau N."/>
            <person name="Field M."/>
            <person name="Frey P."/>
            <person name="Gelhaye E."/>
            <person name="Goldberg J."/>
            <person name="Grabherr M.G."/>
            <person name="Kodira C.D."/>
            <person name="Kohler A."/>
            <person name="Kuees U."/>
            <person name="Lindquist E.A."/>
            <person name="Lucas S.M."/>
            <person name="Mago R."/>
            <person name="Mauceli E."/>
            <person name="Morin E."/>
            <person name="Murat C."/>
            <person name="Pangilinan J.L."/>
            <person name="Park R."/>
            <person name="Pearson M."/>
            <person name="Quesneville H."/>
            <person name="Rouhier N."/>
            <person name="Sakthikumar S."/>
            <person name="Salamov A.A."/>
            <person name="Schmutz J."/>
            <person name="Selles B."/>
            <person name="Shapiro H."/>
            <person name="Tanguay P."/>
            <person name="Tuskan G.A."/>
            <person name="Henrissat B."/>
            <person name="Van de Peer Y."/>
            <person name="Rouze P."/>
            <person name="Ellis J.G."/>
            <person name="Dodds P.N."/>
            <person name="Schein J.E."/>
            <person name="Zhong S."/>
            <person name="Hamelin R.C."/>
            <person name="Grigoriev I.V."/>
            <person name="Szabo L.J."/>
            <person name="Martin F."/>
        </authorList>
    </citation>
    <scope>NUCLEOTIDE SEQUENCE [LARGE SCALE GENOMIC DNA]</scope>
    <source>
        <strain evidence="4">98AG31 / pathotype 3-4-7</strain>
    </source>
</reference>
<feature type="region of interest" description="Disordered" evidence="2">
    <location>
        <begin position="1"/>
        <end position="55"/>
    </location>
</feature>
<dbReference type="Proteomes" id="UP000001072">
    <property type="component" value="Unassembled WGS sequence"/>
</dbReference>
<dbReference type="RefSeq" id="XP_007408238.1">
    <property type="nucleotide sequence ID" value="XM_007408176.1"/>
</dbReference>
<keyword evidence="4" id="KW-1185">Reference proteome</keyword>
<evidence type="ECO:0000256" key="1">
    <source>
        <dbReference type="SAM" id="Coils"/>
    </source>
</evidence>
<accession>F4RGG8</accession>
<name>F4RGG8_MELLP</name>
<dbReference type="InParanoid" id="F4RGG8"/>
<dbReference type="KEGG" id="mlr:MELLADRAFT_104905"/>
<protein>
    <submittedName>
        <fullName evidence="3">Uncharacterized protein</fullName>
    </submittedName>
</protein>
<keyword evidence="1" id="KW-0175">Coiled coil</keyword>
<dbReference type="VEuPathDB" id="FungiDB:MELLADRAFT_104905"/>
<evidence type="ECO:0000256" key="2">
    <source>
        <dbReference type="SAM" id="MobiDB-lite"/>
    </source>
</evidence>
<dbReference type="GeneID" id="18922433"/>
<dbReference type="Gene3D" id="1.20.5.170">
    <property type="match status" value="1"/>
</dbReference>
<sequence length="211" mass="23827">MKPLNELRESLPLPSGISVSESNPRNNNVIIPNDISSNGQRRPSHKKPEKTENNAQMDLIEFSNTECMDIGNLVVGKDIPPTSFTTAIGKKRYGVDVFIKERGREERICQLEKSLSQVLQEVGHLSADILEYKMKFEDQENKIQLIEESNGRLEKNVRSTGTLDSKVAHLETQVGNLCQEVAIDHDEIITHGEILERLMQSDEEEDETSNL</sequence>
<organism evidence="4">
    <name type="scientific">Melampsora larici-populina (strain 98AG31 / pathotype 3-4-7)</name>
    <name type="common">Poplar leaf rust fungus</name>
    <dbReference type="NCBI Taxonomy" id="747676"/>
    <lineage>
        <taxon>Eukaryota</taxon>
        <taxon>Fungi</taxon>
        <taxon>Dikarya</taxon>
        <taxon>Basidiomycota</taxon>
        <taxon>Pucciniomycotina</taxon>
        <taxon>Pucciniomycetes</taxon>
        <taxon>Pucciniales</taxon>
        <taxon>Melampsoraceae</taxon>
        <taxon>Melampsora</taxon>
    </lineage>
</organism>
<dbReference type="HOGENOM" id="CLU_1305105_0_0_1"/>
<evidence type="ECO:0000313" key="3">
    <source>
        <dbReference type="EMBL" id="EGG08652.1"/>
    </source>
</evidence>
<dbReference type="EMBL" id="GL883100">
    <property type="protein sequence ID" value="EGG08652.1"/>
    <property type="molecule type" value="Genomic_DNA"/>
</dbReference>
<feature type="compositionally biased region" description="Polar residues" evidence="2">
    <location>
        <begin position="17"/>
        <end position="41"/>
    </location>
</feature>
<feature type="coiled-coil region" evidence="1">
    <location>
        <begin position="129"/>
        <end position="156"/>
    </location>
</feature>
<dbReference type="AlphaFoldDB" id="F4RGG8"/>
<evidence type="ECO:0000313" key="4">
    <source>
        <dbReference type="Proteomes" id="UP000001072"/>
    </source>
</evidence>